<feature type="transmembrane region" description="Helical" evidence="1">
    <location>
        <begin position="120"/>
        <end position="142"/>
    </location>
</feature>
<evidence type="ECO:0000256" key="1">
    <source>
        <dbReference type="SAM" id="Phobius"/>
    </source>
</evidence>
<reference evidence="2" key="1">
    <citation type="submission" date="2021-01" db="EMBL/GenBank/DDBJ databases">
        <authorList>
            <person name="Corre E."/>
            <person name="Pelletier E."/>
            <person name="Niang G."/>
            <person name="Scheremetjew M."/>
            <person name="Finn R."/>
            <person name="Kale V."/>
            <person name="Holt S."/>
            <person name="Cochrane G."/>
            <person name="Meng A."/>
            <person name="Brown T."/>
            <person name="Cohen L."/>
        </authorList>
    </citation>
    <scope>NUCLEOTIDE SEQUENCE</scope>
    <source>
        <strain evidence="2">Fehren 1</strain>
    </source>
</reference>
<keyword evidence="1" id="KW-0812">Transmembrane</keyword>
<organism evidence="2">
    <name type="scientific">Favella ehrenbergii</name>
    <dbReference type="NCBI Taxonomy" id="182087"/>
    <lineage>
        <taxon>Eukaryota</taxon>
        <taxon>Sar</taxon>
        <taxon>Alveolata</taxon>
        <taxon>Ciliophora</taxon>
        <taxon>Intramacronucleata</taxon>
        <taxon>Spirotrichea</taxon>
        <taxon>Choreotrichia</taxon>
        <taxon>Tintinnida</taxon>
        <taxon>Xystonellidae</taxon>
        <taxon>Favella</taxon>
    </lineage>
</organism>
<dbReference type="EMBL" id="HBIE01016282">
    <property type="protein sequence ID" value="CAE0310139.1"/>
    <property type="molecule type" value="Transcribed_RNA"/>
</dbReference>
<keyword evidence="1" id="KW-1133">Transmembrane helix</keyword>
<sequence length="155" mass="17725">MLLCAYFAYQAFEIYSSKDKWASQFYSNYGSFESWWNKQFKRTIPKEFAYTLPDQKLLYPYKAKAALLFGYCCAFGSLLLWSGEKWASLILMIPDAAYALVIHGPMEGKTQTVFGRAEQAWVVDFAIVFVLFAITGAQLSIASEKKKQVAEQRAF</sequence>
<accession>A0A7S3MNW6</accession>
<evidence type="ECO:0000313" key="2">
    <source>
        <dbReference type="EMBL" id="CAE0310139.1"/>
    </source>
</evidence>
<feature type="transmembrane region" description="Helical" evidence="1">
    <location>
        <begin position="65"/>
        <end position="83"/>
    </location>
</feature>
<keyword evidence="1" id="KW-0472">Membrane</keyword>
<dbReference type="AlphaFoldDB" id="A0A7S3MNW6"/>
<proteinExistence type="predicted"/>
<name>A0A7S3MNW6_9SPIT</name>
<gene>
    <name evidence="2" type="ORF">FEHR0123_LOCUS5055</name>
</gene>
<protein>
    <submittedName>
        <fullName evidence="2">Uncharacterized protein</fullName>
    </submittedName>
</protein>